<gene>
    <name evidence="1" type="ORF">CD33_13205</name>
</gene>
<dbReference type="PROSITE" id="PS00092">
    <property type="entry name" value="N6_MTASE"/>
    <property type="match status" value="1"/>
</dbReference>
<dbReference type="OrthoDB" id="9800801at2"/>
<dbReference type="Proteomes" id="UP000030408">
    <property type="component" value="Unassembled WGS sequence"/>
</dbReference>
<dbReference type="eggNOG" id="COG1743">
    <property type="taxonomic scope" value="Bacteria"/>
</dbReference>
<dbReference type="Gene3D" id="3.40.50.150">
    <property type="entry name" value="Vaccinia Virus protein VP39"/>
    <property type="match status" value="2"/>
</dbReference>
<dbReference type="InterPro" id="IPR029063">
    <property type="entry name" value="SAM-dependent_MTases_sf"/>
</dbReference>
<evidence type="ECO:0008006" key="3">
    <source>
        <dbReference type="Google" id="ProtNLM"/>
    </source>
</evidence>
<dbReference type="RefSeq" id="WP_036201312.1">
    <property type="nucleotide sequence ID" value="NZ_AVCY01000004.1"/>
</dbReference>
<dbReference type="STRING" id="1384057.CD33_13205"/>
<name>A0A0A3IK27_9BACL</name>
<protein>
    <recommendedName>
        <fullName evidence="3">DNA methylase</fullName>
    </recommendedName>
</protein>
<proteinExistence type="predicted"/>
<evidence type="ECO:0000313" key="2">
    <source>
        <dbReference type="Proteomes" id="UP000030408"/>
    </source>
</evidence>
<evidence type="ECO:0000313" key="1">
    <source>
        <dbReference type="EMBL" id="KGR75217.1"/>
    </source>
</evidence>
<organism evidence="1 2">
    <name type="scientific">Ureibacillus sinduriensis BLB-1 = JCM 15800</name>
    <dbReference type="NCBI Taxonomy" id="1384057"/>
    <lineage>
        <taxon>Bacteria</taxon>
        <taxon>Bacillati</taxon>
        <taxon>Bacillota</taxon>
        <taxon>Bacilli</taxon>
        <taxon>Bacillales</taxon>
        <taxon>Caryophanaceae</taxon>
        <taxon>Ureibacillus</taxon>
    </lineage>
</organism>
<dbReference type="AlphaFoldDB" id="A0A0A3IK27"/>
<dbReference type="GO" id="GO:0003676">
    <property type="term" value="F:nucleic acid binding"/>
    <property type="evidence" value="ECO:0007669"/>
    <property type="project" value="InterPro"/>
</dbReference>
<dbReference type="EMBL" id="JPVO01000052">
    <property type="protein sequence ID" value="KGR75217.1"/>
    <property type="molecule type" value="Genomic_DNA"/>
</dbReference>
<accession>A0A0A3IK27</accession>
<reference evidence="1 2" key="1">
    <citation type="submission" date="2014-02" db="EMBL/GenBank/DDBJ databases">
        <title>Draft genome sequence of Lysinibacillus sinduriensis JCM 15800.</title>
        <authorList>
            <person name="Zhang F."/>
            <person name="Wang G."/>
            <person name="Zhang L."/>
        </authorList>
    </citation>
    <scope>NUCLEOTIDE SEQUENCE [LARGE SCALE GENOMIC DNA]</scope>
    <source>
        <strain evidence="1 2">JCM 15800</strain>
    </source>
</reference>
<keyword evidence="2" id="KW-1185">Reference proteome</keyword>
<dbReference type="InterPro" id="IPR002052">
    <property type="entry name" value="DNA_methylase_N6_adenine_CS"/>
</dbReference>
<dbReference type="SUPFAM" id="SSF53335">
    <property type="entry name" value="S-adenosyl-L-methionine-dependent methyltransferases"/>
    <property type="match status" value="2"/>
</dbReference>
<dbReference type="GO" id="GO:0008168">
    <property type="term" value="F:methyltransferase activity"/>
    <property type="evidence" value="ECO:0007669"/>
    <property type="project" value="InterPro"/>
</dbReference>
<dbReference type="GO" id="GO:0032259">
    <property type="term" value="P:methylation"/>
    <property type="evidence" value="ECO:0007669"/>
    <property type="project" value="InterPro"/>
</dbReference>
<comment type="caution">
    <text evidence="1">The sequence shown here is derived from an EMBL/GenBank/DDBJ whole genome shotgun (WGS) entry which is preliminary data.</text>
</comment>
<sequence length="1111" mass="127691">MAKTKKQIIEEKIINSIQAGKKVEFETVNFSDPNRPKTVLEVDFPILPVNQVAVIEGNSSKPIYQMSKWWARRRSSVFRTMLLAAVMKSPDDPINASQSVWKKYYNNHQYNNALKNLKVADVFMGGGTTIVEGSRLGMQMIGNDLNPVAWLVVKNEMSQVDINEVRKIEKQIESEVKPKLMPYVACNCPRGHHGKWLKFIDKNVPIQPYYDDFTFGEPTANELKKFEKSISTFEGWLNWFKQREFKFEIMPIDFDPFKLTDEERLYYRYWGPEIIYTFWAKHGPCQNTGCNHKTPIMTNPIVSVKELSVKSWKDYKCSSCNHEFDIELKEARMAPGATQIISQNEKSFTIVDEEGYFECPSCNQKEKKDILDPKKAKGKKIALTLLIHPSWLKGSKVVGGTSSDKIEDTIEWNNERAKVNKLIEVRGKLPEYITCPDTGITFATGLESGSSKGRGKFICADCGTQQQLSNSLSLSEKDAPISIYAYHGYCPDCDHNGELYNGRFFFEASDVKSYNKASLEWETKKESELKGFWPEEEIVFSHQTHQRDNLPNHGYSHWWKMFNKRQLLILSTLFKSIVKQDTNQDVKDIFLGAFQSYLRNQNTFCIWNAQGDKLEPHFSNNNYYPKMNFVENNIFANFGRGNWNSSLGALYKAEEWKKDTYELVATDYLSTMDDNLSESLTSKSFKVKTGDPLLSTVNLTCGSSTELNLETESIDLVITDPPFGDNVQYAELADFFYVWLQKALVNEYPHIFGNAYTPKALEAVTNRARHPENSDDFYQRILTEVWKESNRILKEAGILAFTFHHSEDEPWIAVLESLFNAGFYLEATYPIRSDESKGDNAEFGSKKIEYDIIHVCRKRTEEPQRISWARLRKRMVKDIRQLEDILANHLASGLTESDIQVIRRGKALEYFSKHYGEVYVEEGRPFSVKEALIGINQILNDEKDSNLESVPFEAEVMTRQFLRIFNKTISLSRNEMQNFLRGTGLSANDFESKNWVTEKNRIFTMVSPLEFAKDWKGKYRKGLSHDLDQTLFFIGACFENSGINVNDTLANSNFKLHPAVLPLLSWFTRNGGNSEIKQAAMKAHQICGVWLARNPEKENEQLALFGLDEGE</sequence>